<dbReference type="GO" id="GO:0072583">
    <property type="term" value="P:clathrin-dependent endocytosis"/>
    <property type="evidence" value="ECO:0007669"/>
    <property type="project" value="InterPro"/>
</dbReference>
<dbReference type="Gene3D" id="1.25.40.90">
    <property type="match status" value="1"/>
</dbReference>
<dbReference type="AlphaFoldDB" id="A0A443PTL4"/>
<dbReference type="InterPro" id="IPR045192">
    <property type="entry name" value="AP180-like"/>
</dbReference>
<protein>
    <submittedName>
        <fullName evidence="11">AP180 N-terminal ANTH domain-containing protein</fullName>
    </submittedName>
</protein>
<keyword evidence="8" id="KW-0968">Cytoplasmic vesicle</keyword>
<evidence type="ECO:0000313" key="11">
    <source>
        <dbReference type="EMBL" id="RWR94092.1"/>
    </source>
</evidence>
<dbReference type="InterPro" id="IPR011417">
    <property type="entry name" value="ANTH_dom"/>
</dbReference>
<dbReference type="EMBL" id="QPKB01000010">
    <property type="protein sequence ID" value="RWR94092.1"/>
    <property type="molecule type" value="Genomic_DNA"/>
</dbReference>
<feature type="region of interest" description="Disordered" evidence="9">
    <location>
        <begin position="299"/>
        <end position="320"/>
    </location>
</feature>
<dbReference type="PANTHER" id="PTHR22951:SF75">
    <property type="entry name" value="CLATHRIN COAT ASSEMBLY PROTEIN AP180"/>
    <property type="match status" value="1"/>
</dbReference>
<dbReference type="PANTHER" id="PTHR22951">
    <property type="entry name" value="CLATHRIN ASSEMBLY PROTEIN"/>
    <property type="match status" value="1"/>
</dbReference>
<proteinExistence type="predicted"/>
<dbReference type="Pfam" id="PF07651">
    <property type="entry name" value="ANTH"/>
    <property type="match status" value="1"/>
</dbReference>
<comment type="caution">
    <text evidence="11">The sequence shown here is derived from an EMBL/GenBank/DDBJ whole genome shotgun (WGS) entry which is preliminary data.</text>
</comment>
<feature type="compositionally biased region" description="Polar residues" evidence="9">
    <location>
        <begin position="357"/>
        <end position="368"/>
    </location>
</feature>
<dbReference type="Proteomes" id="UP000283530">
    <property type="component" value="Unassembled WGS sequence"/>
</dbReference>
<dbReference type="GO" id="GO:0005794">
    <property type="term" value="C:Golgi apparatus"/>
    <property type="evidence" value="ECO:0007669"/>
    <property type="project" value="UniProtKB-SubCell"/>
</dbReference>
<dbReference type="GO" id="GO:0000149">
    <property type="term" value="F:SNARE binding"/>
    <property type="evidence" value="ECO:0007669"/>
    <property type="project" value="TreeGrafter"/>
</dbReference>
<evidence type="ECO:0000259" key="10">
    <source>
        <dbReference type="PROSITE" id="PS50942"/>
    </source>
</evidence>
<dbReference type="GO" id="GO:0005546">
    <property type="term" value="F:phosphatidylinositol-4,5-bisphosphate binding"/>
    <property type="evidence" value="ECO:0007669"/>
    <property type="project" value="TreeGrafter"/>
</dbReference>
<feature type="compositionally biased region" description="Low complexity" evidence="9">
    <location>
        <begin position="431"/>
        <end position="446"/>
    </location>
</feature>
<evidence type="ECO:0000256" key="3">
    <source>
        <dbReference type="ARBA" id="ARBA00004600"/>
    </source>
</evidence>
<evidence type="ECO:0000256" key="5">
    <source>
        <dbReference type="ARBA" id="ARBA00023034"/>
    </source>
</evidence>
<dbReference type="SUPFAM" id="SSF89009">
    <property type="entry name" value="GAT-like domain"/>
    <property type="match status" value="1"/>
</dbReference>
<dbReference type="FunFam" id="1.20.58.150:FF:000005">
    <property type="entry name" value="putative clathrin assembly protein At2g25430"/>
    <property type="match status" value="1"/>
</dbReference>
<evidence type="ECO:0000256" key="1">
    <source>
        <dbReference type="ARBA" id="ARBA00004132"/>
    </source>
</evidence>
<evidence type="ECO:0000256" key="7">
    <source>
        <dbReference type="ARBA" id="ARBA00023176"/>
    </source>
</evidence>
<dbReference type="OrthoDB" id="44015at2759"/>
<dbReference type="SMART" id="SM00273">
    <property type="entry name" value="ENTH"/>
    <property type="match status" value="1"/>
</dbReference>
<dbReference type="SUPFAM" id="SSF48464">
    <property type="entry name" value="ENTH/VHS domain"/>
    <property type="match status" value="1"/>
</dbReference>
<evidence type="ECO:0000256" key="8">
    <source>
        <dbReference type="ARBA" id="ARBA00023329"/>
    </source>
</evidence>
<reference evidence="11 12" key="1">
    <citation type="journal article" date="2019" name="Nat. Plants">
        <title>Stout camphor tree genome fills gaps in understanding of flowering plant genome evolution.</title>
        <authorList>
            <person name="Chaw S.M."/>
            <person name="Liu Y.C."/>
            <person name="Wu Y.W."/>
            <person name="Wang H.Y."/>
            <person name="Lin C.I."/>
            <person name="Wu C.S."/>
            <person name="Ke H.M."/>
            <person name="Chang L.Y."/>
            <person name="Hsu C.Y."/>
            <person name="Yang H.T."/>
            <person name="Sudianto E."/>
            <person name="Hsu M.H."/>
            <person name="Wu K.P."/>
            <person name="Wang L.N."/>
            <person name="Leebens-Mack J.H."/>
            <person name="Tsai I.J."/>
        </authorList>
    </citation>
    <scope>NUCLEOTIDE SEQUENCE [LARGE SCALE GENOMIC DNA]</scope>
    <source>
        <strain evidence="12">cv. Chaw 1501</strain>
        <tissue evidence="11">Young leaves</tissue>
    </source>
</reference>
<evidence type="ECO:0000256" key="6">
    <source>
        <dbReference type="ARBA" id="ARBA00023136"/>
    </source>
</evidence>
<name>A0A443PTL4_9MAGN</name>
<feature type="compositionally biased region" description="Basic and acidic residues" evidence="9">
    <location>
        <begin position="307"/>
        <end position="320"/>
    </location>
</feature>
<dbReference type="GO" id="GO:0032050">
    <property type="term" value="F:clathrin heavy chain binding"/>
    <property type="evidence" value="ECO:0007669"/>
    <property type="project" value="TreeGrafter"/>
</dbReference>
<dbReference type="Gene3D" id="1.20.58.150">
    <property type="entry name" value="ANTH domain"/>
    <property type="match status" value="1"/>
</dbReference>
<accession>A0A443PTL4</accession>
<dbReference type="GO" id="GO:0030136">
    <property type="term" value="C:clathrin-coated vesicle"/>
    <property type="evidence" value="ECO:0007669"/>
    <property type="project" value="UniProtKB-SubCell"/>
</dbReference>
<keyword evidence="12" id="KW-1185">Reference proteome</keyword>
<dbReference type="InterPro" id="IPR048050">
    <property type="entry name" value="ANTH_N_plant"/>
</dbReference>
<dbReference type="GO" id="GO:0005545">
    <property type="term" value="F:1-phosphatidylinositol binding"/>
    <property type="evidence" value="ECO:0007669"/>
    <property type="project" value="InterPro"/>
</dbReference>
<evidence type="ECO:0000256" key="9">
    <source>
        <dbReference type="SAM" id="MobiDB-lite"/>
    </source>
</evidence>
<dbReference type="InterPro" id="IPR014712">
    <property type="entry name" value="ANTH_dom_sf"/>
</dbReference>
<evidence type="ECO:0000313" key="12">
    <source>
        <dbReference type="Proteomes" id="UP000283530"/>
    </source>
</evidence>
<dbReference type="InterPro" id="IPR013809">
    <property type="entry name" value="ENTH"/>
</dbReference>
<organism evidence="11 12">
    <name type="scientific">Cinnamomum micranthum f. kanehirae</name>
    <dbReference type="NCBI Taxonomy" id="337451"/>
    <lineage>
        <taxon>Eukaryota</taxon>
        <taxon>Viridiplantae</taxon>
        <taxon>Streptophyta</taxon>
        <taxon>Embryophyta</taxon>
        <taxon>Tracheophyta</taxon>
        <taxon>Spermatophyta</taxon>
        <taxon>Magnoliopsida</taxon>
        <taxon>Magnoliidae</taxon>
        <taxon>Laurales</taxon>
        <taxon>Lauraceae</taxon>
        <taxon>Cinnamomum</taxon>
    </lineage>
</organism>
<dbReference type="GO" id="GO:0048268">
    <property type="term" value="P:clathrin coat assembly"/>
    <property type="evidence" value="ECO:0007669"/>
    <property type="project" value="InterPro"/>
</dbReference>
<dbReference type="InterPro" id="IPR008942">
    <property type="entry name" value="ENTH_VHS"/>
</dbReference>
<keyword evidence="4" id="KW-0254">Endocytosis</keyword>
<dbReference type="GO" id="GO:0006900">
    <property type="term" value="P:vesicle budding from membrane"/>
    <property type="evidence" value="ECO:0007669"/>
    <property type="project" value="TreeGrafter"/>
</dbReference>
<dbReference type="PROSITE" id="PS50942">
    <property type="entry name" value="ENTH"/>
    <property type="match status" value="1"/>
</dbReference>
<evidence type="ECO:0000256" key="2">
    <source>
        <dbReference type="ARBA" id="ARBA00004555"/>
    </source>
</evidence>
<feature type="region of interest" description="Disordered" evidence="9">
    <location>
        <begin position="429"/>
        <end position="450"/>
    </location>
</feature>
<dbReference type="CDD" id="cd16987">
    <property type="entry name" value="ANTH_N_AP180_plant"/>
    <property type="match status" value="1"/>
</dbReference>
<dbReference type="GO" id="GO:0005905">
    <property type="term" value="C:clathrin-coated pit"/>
    <property type="evidence" value="ECO:0007669"/>
    <property type="project" value="UniProtKB-SubCell"/>
</dbReference>
<gene>
    <name evidence="11" type="ORF">CKAN_02337200</name>
</gene>
<keyword evidence="5" id="KW-0333">Golgi apparatus</keyword>
<keyword evidence="6" id="KW-0472">Membrane</keyword>
<sequence>MPSKLRKAIAVVKDQTSISLAKVSSTNSSNLDVAVLKATTHDEVIEERHVHEVLLLTSSSPQCASACVHALARRLARTKNWMVALKSLTLTFRILQQGDPHFAQEVLRTMKRGATILNLSNFRDDSNSSPWDYTAFVRTFALYLEERLGCSLMGKLHEGRRHGSRHGVRDMKPGVLLDRMDYWHRLLHRALATRPTGSSRSNRLVQSSLCYVVRESFDIYHDMSDGLTVLLENFFQLQHHPCVEDAHICIKVSRQFDELAEFYTLCMGLGIGSRSEYPSVKKISEKDLETLETFLKDDAKSHHRSNSKGEREFPIGREESIAGLDSPFQNMVEKREWKSHMNSPEEDFKDVNEKNASKSSQLGDQDSFNDLLDMRTDATDTCVSPSGGREDNLLSLDSSSDVVLFEDRNKQHAAEENNSCMDLVFFNDDLQQPPQQPGIQQSNPSPYSGLDLALFDDGQNMSQKQQQLRPTSPSPITTTIAGEGCWEMVLAETAGDVNQVNHSRGWELSHVDGFHNYQNPFLQGGGESSPFAIPHMGSLPPPTFNAKKPDQASILPPEADPFSHLYCMASPTGTHSYDISSAKSPLAIH</sequence>
<evidence type="ECO:0000256" key="4">
    <source>
        <dbReference type="ARBA" id="ARBA00022583"/>
    </source>
</evidence>
<dbReference type="STRING" id="337451.A0A443PTL4"/>
<feature type="domain" description="ENTH" evidence="10">
    <location>
        <begin position="23"/>
        <end position="158"/>
    </location>
</feature>
<keyword evidence="7" id="KW-0168">Coated pit</keyword>
<comment type="subcellular location">
    <subcellularLocation>
        <location evidence="1">Cytoplasmic vesicle</location>
        <location evidence="1">Clathrin-coated vesicle</location>
    </subcellularLocation>
    <subcellularLocation>
        <location evidence="2">Golgi apparatus</location>
    </subcellularLocation>
    <subcellularLocation>
        <location evidence="3">Membrane</location>
        <location evidence="3">Clathrin-coated pit</location>
    </subcellularLocation>
</comment>
<feature type="region of interest" description="Disordered" evidence="9">
    <location>
        <begin position="338"/>
        <end position="368"/>
    </location>
</feature>